<gene>
    <name evidence="5" type="ORF">DES47_104221</name>
</gene>
<proteinExistence type="inferred from homology"/>
<reference evidence="5 6" key="1">
    <citation type="submission" date="2019-03" db="EMBL/GenBank/DDBJ databases">
        <title>Genomic Encyclopedia of Type Strains, Phase IV (KMG-IV): sequencing the most valuable type-strain genomes for metagenomic binning, comparative biology and taxonomic classification.</title>
        <authorList>
            <person name="Goeker M."/>
        </authorList>
    </citation>
    <scope>NUCLEOTIDE SEQUENCE [LARGE SCALE GENOMIC DNA]</scope>
    <source>
        <strain evidence="5 6">DSM 16998</strain>
    </source>
</reference>
<evidence type="ECO:0000256" key="2">
    <source>
        <dbReference type="ARBA" id="ARBA00022741"/>
    </source>
</evidence>
<dbReference type="Gene3D" id="3.40.50.300">
    <property type="entry name" value="P-loop containing nucleotide triphosphate hydrolases"/>
    <property type="match status" value="1"/>
</dbReference>
<dbReference type="NCBIfam" id="NF038214">
    <property type="entry name" value="IS21_help_AAA"/>
    <property type="match status" value="1"/>
</dbReference>
<evidence type="ECO:0000256" key="3">
    <source>
        <dbReference type="ARBA" id="ARBA00022840"/>
    </source>
</evidence>
<dbReference type="SMART" id="SM00382">
    <property type="entry name" value="AAA"/>
    <property type="match status" value="1"/>
</dbReference>
<evidence type="ECO:0000313" key="6">
    <source>
        <dbReference type="Proteomes" id="UP000295361"/>
    </source>
</evidence>
<protein>
    <submittedName>
        <fullName evidence="5">DNA replication protein DnaC</fullName>
    </submittedName>
</protein>
<dbReference type="EMBL" id="SNXS01000004">
    <property type="protein sequence ID" value="TDP63939.1"/>
    <property type="molecule type" value="Genomic_DNA"/>
</dbReference>
<keyword evidence="2" id="KW-0547">Nucleotide-binding</keyword>
<dbReference type="InterPro" id="IPR002611">
    <property type="entry name" value="IstB_ATP-bd"/>
</dbReference>
<dbReference type="PANTHER" id="PTHR30050:SF4">
    <property type="entry name" value="ATP-BINDING PROTEIN RV3427C IN INSERTION SEQUENCE-RELATED"/>
    <property type="match status" value="1"/>
</dbReference>
<comment type="similarity">
    <text evidence="1">Belongs to the IS21/IS1162 putative ATP-binding protein family.</text>
</comment>
<dbReference type="GO" id="GO:0005524">
    <property type="term" value="F:ATP binding"/>
    <property type="evidence" value="ECO:0007669"/>
    <property type="project" value="UniProtKB-KW"/>
</dbReference>
<evidence type="ECO:0000256" key="1">
    <source>
        <dbReference type="ARBA" id="ARBA00008059"/>
    </source>
</evidence>
<dbReference type="InterPro" id="IPR003593">
    <property type="entry name" value="AAA+_ATPase"/>
</dbReference>
<dbReference type="InterPro" id="IPR027417">
    <property type="entry name" value="P-loop_NTPase"/>
</dbReference>
<feature type="domain" description="AAA+ ATPase" evidence="4">
    <location>
        <begin position="99"/>
        <end position="237"/>
    </location>
</feature>
<sequence>MLSEHTLDQLRTLRLDGMVHALQDQSHSTAAAELSFDDRLTLLVQREIAWRDDRRVTRLLKAARLKVSAACIEDINWRASRGLDRHLIVALAGSDWLRHARNLLITGATGSGKTWLACALAHQAARNGFSVLYVRAARLFDELQVAHGDGSFARRLVQLARLDLLVIDDFAIAPMGASERNDLLELLDDRTSARSTLITSQLPVKAWHTYLNDPTLADAILDRLVHASHKIELKTTKSLRDAAEGGASGGLAGA</sequence>
<keyword evidence="6" id="KW-1185">Reference proteome</keyword>
<evidence type="ECO:0000313" key="5">
    <source>
        <dbReference type="EMBL" id="TDP63939.1"/>
    </source>
</evidence>
<dbReference type="GO" id="GO:0006260">
    <property type="term" value="P:DNA replication"/>
    <property type="evidence" value="ECO:0007669"/>
    <property type="project" value="TreeGrafter"/>
</dbReference>
<dbReference type="PANTHER" id="PTHR30050">
    <property type="entry name" value="CHROMOSOMAL REPLICATION INITIATOR PROTEIN DNAA"/>
    <property type="match status" value="1"/>
</dbReference>
<dbReference type="SUPFAM" id="SSF52540">
    <property type="entry name" value="P-loop containing nucleoside triphosphate hydrolases"/>
    <property type="match status" value="1"/>
</dbReference>
<name>A0A4R6QLA6_9BURK</name>
<dbReference type="OrthoDB" id="8150723at2"/>
<dbReference type="InterPro" id="IPR028350">
    <property type="entry name" value="DNAC/IstB-like"/>
</dbReference>
<dbReference type="RefSeq" id="WP_133701795.1">
    <property type="nucleotide sequence ID" value="NZ_SNXS01000004.1"/>
</dbReference>
<accession>A0A4R6QLA6</accession>
<dbReference type="PIRSF" id="PIRSF003073">
    <property type="entry name" value="DNAC_TnpB_IstB"/>
    <property type="match status" value="1"/>
</dbReference>
<dbReference type="AlphaFoldDB" id="A0A4R6QLA6"/>
<keyword evidence="3" id="KW-0067">ATP-binding</keyword>
<dbReference type="InterPro" id="IPR047661">
    <property type="entry name" value="IstB"/>
</dbReference>
<comment type="caution">
    <text evidence="5">The sequence shown here is derived from an EMBL/GenBank/DDBJ whole genome shotgun (WGS) entry which is preliminary data.</text>
</comment>
<dbReference type="Proteomes" id="UP000295361">
    <property type="component" value="Unassembled WGS sequence"/>
</dbReference>
<dbReference type="InParanoid" id="A0A4R6QLA6"/>
<dbReference type="CDD" id="cd00009">
    <property type="entry name" value="AAA"/>
    <property type="match status" value="1"/>
</dbReference>
<organism evidence="5 6">
    <name type="scientific">Roseateles toxinivorans</name>
    <dbReference type="NCBI Taxonomy" id="270368"/>
    <lineage>
        <taxon>Bacteria</taxon>
        <taxon>Pseudomonadati</taxon>
        <taxon>Pseudomonadota</taxon>
        <taxon>Betaproteobacteria</taxon>
        <taxon>Burkholderiales</taxon>
        <taxon>Sphaerotilaceae</taxon>
        <taxon>Roseateles</taxon>
    </lineage>
</organism>
<evidence type="ECO:0000259" key="4">
    <source>
        <dbReference type="SMART" id="SM00382"/>
    </source>
</evidence>
<dbReference type="Pfam" id="PF01695">
    <property type="entry name" value="IstB_IS21"/>
    <property type="match status" value="1"/>
</dbReference>